<dbReference type="InterPro" id="IPR002081">
    <property type="entry name" value="Cryptochrome/DNA_photolyase_1"/>
</dbReference>
<dbReference type="PANTHER" id="PTHR11455:SF9">
    <property type="entry name" value="CRYPTOCHROME CIRCADIAN CLOCK 5 ISOFORM X1"/>
    <property type="match status" value="1"/>
</dbReference>
<dbReference type="Pfam" id="PF00875">
    <property type="entry name" value="DNA_photolyase"/>
    <property type="match status" value="1"/>
</dbReference>
<dbReference type="EMBL" id="JAHWQX010000003">
    <property type="protein sequence ID" value="MBW3098102.1"/>
    <property type="molecule type" value="Genomic_DNA"/>
</dbReference>
<dbReference type="PROSITE" id="PS00394">
    <property type="entry name" value="DNA_PHOTOLYASES_1_1"/>
    <property type="match status" value="1"/>
</dbReference>
<sequence>MPGNDAQDIAVHWFRTDLRLTDNAALAAAARCKAIVPLYIRETPAAGRAIGAAKQWWLHHSLTALDAELRRLGAPLILATGEPYLILSALARDSGATRLVGNRRYEPAAAAADEELADRLRADGLEVDFHAGFLLHEPTRLKSKSGKFYRVFTPFWRTLESELQVAPPAPAPGALKGVSGIASEALADWALLPQGPDWAGGLRQMWTPGEQGARDRLSAFLNGGIENYAEGRDVPSRENTSRLSPHLALGEISPAQILHALRQPSTRGSQEDRETLRKEIGWREFCWHLLVNEPFLPERNHDARFDDFPWHADDDAHAAWQRGRTGYPIVDAGMRQLWRHGYMHNRVRMIVASFLTKHLLSHWQIGERWFWDTLVDADPASNVANWQWVAGTGADAAPYFRIFNPILQGEKFDPDGAYVRHFVPEIAALPDRYIHKPWDAPEQTHETAGITLGVTYPKPLIEHRAARQRALAAYQQIKDAA</sequence>
<dbReference type="PROSITE" id="PS00691">
    <property type="entry name" value="DNA_PHOTOLYASES_1_2"/>
    <property type="match status" value="1"/>
</dbReference>
<gene>
    <name evidence="3" type="ORF">KY465_12495</name>
</gene>
<feature type="domain" description="Photolyase/cryptochrome alpha/beta" evidence="2">
    <location>
        <begin position="8"/>
        <end position="135"/>
    </location>
</feature>
<dbReference type="PANTHER" id="PTHR11455">
    <property type="entry name" value="CRYPTOCHROME"/>
    <property type="match status" value="1"/>
</dbReference>
<name>A0ABS6WQ63_9HYPH</name>
<dbReference type="InterPro" id="IPR005101">
    <property type="entry name" value="Cryptochr/Photolyase_FAD-bd"/>
</dbReference>
<reference evidence="3" key="1">
    <citation type="submission" date="2021-07" db="EMBL/GenBank/DDBJ databases">
        <title>Pseudohoeflea marina sp. nov. a polyhydroxyalcanoate-producing bacterium.</title>
        <authorList>
            <person name="Zheng W."/>
            <person name="Yu S."/>
            <person name="Huang Y."/>
        </authorList>
    </citation>
    <scope>NUCLEOTIDE SEQUENCE</scope>
    <source>
        <strain evidence="3">DP4N28-3</strain>
    </source>
</reference>
<proteinExistence type="predicted"/>
<evidence type="ECO:0000256" key="1">
    <source>
        <dbReference type="ARBA" id="ARBA00022991"/>
    </source>
</evidence>
<dbReference type="InterPro" id="IPR018394">
    <property type="entry name" value="DNA_photolyase_1_CS_C"/>
</dbReference>
<comment type="caution">
    <text evidence="3">The sequence shown here is derived from an EMBL/GenBank/DDBJ whole genome shotgun (WGS) entry which is preliminary data.</text>
</comment>
<dbReference type="PROSITE" id="PS51645">
    <property type="entry name" value="PHR_CRY_ALPHA_BETA"/>
    <property type="match status" value="1"/>
</dbReference>
<evidence type="ECO:0000313" key="4">
    <source>
        <dbReference type="Proteomes" id="UP001430804"/>
    </source>
</evidence>
<dbReference type="Pfam" id="PF03441">
    <property type="entry name" value="FAD_binding_7"/>
    <property type="match status" value="1"/>
</dbReference>
<protein>
    <submittedName>
        <fullName evidence="3">DNA photolyase family protein</fullName>
    </submittedName>
</protein>
<accession>A0ABS6WQ63</accession>
<keyword evidence="1" id="KW-0157">Chromophore</keyword>
<evidence type="ECO:0000259" key="2">
    <source>
        <dbReference type="PROSITE" id="PS51645"/>
    </source>
</evidence>
<dbReference type="RefSeq" id="WP_219202037.1">
    <property type="nucleotide sequence ID" value="NZ_JAHWQX010000003.1"/>
</dbReference>
<organism evidence="3 4">
    <name type="scientific">Pseudohoeflea coraliihabitans</name>
    <dbReference type="NCBI Taxonomy" id="2860393"/>
    <lineage>
        <taxon>Bacteria</taxon>
        <taxon>Pseudomonadati</taxon>
        <taxon>Pseudomonadota</taxon>
        <taxon>Alphaproteobacteria</taxon>
        <taxon>Hyphomicrobiales</taxon>
        <taxon>Rhizobiaceae</taxon>
        <taxon>Pseudohoeflea</taxon>
    </lineage>
</organism>
<evidence type="ECO:0000313" key="3">
    <source>
        <dbReference type="EMBL" id="MBW3098102.1"/>
    </source>
</evidence>
<dbReference type="InterPro" id="IPR006050">
    <property type="entry name" value="DNA_photolyase_N"/>
</dbReference>
<keyword evidence="4" id="KW-1185">Reference proteome</keyword>
<dbReference type="Proteomes" id="UP001430804">
    <property type="component" value="Unassembled WGS sequence"/>
</dbReference>